<evidence type="ECO:0000256" key="4">
    <source>
        <dbReference type="ARBA" id="ARBA00022722"/>
    </source>
</evidence>
<gene>
    <name evidence="9" type="ORF">HICCMSTLAB_LOCUS4288</name>
</gene>
<reference evidence="9" key="1">
    <citation type="submission" date="2021-04" db="EMBL/GenBank/DDBJ databases">
        <authorList>
            <person name="Chebbi M.A.C M."/>
        </authorList>
    </citation>
    <scope>NUCLEOTIDE SEQUENCE</scope>
</reference>
<dbReference type="EMBL" id="CAJNRD030001118">
    <property type="protein sequence ID" value="CAG5085154.1"/>
    <property type="molecule type" value="Genomic_DNA"/>
</dbReference>
<name>A0A8J2HBL1_COTCN</name>
<keyword evidence="10" id="KW-1185">Reference proteome</keyword>
<dbReference type="GO" id="GO:0046872">
    <property type="term" value="F:metal ion binding"/>
    <property type="evidence" value="ECO:0007669"/>
    <property type="project" value="UniProtKB-KW"/>
</dbReference>
<dbReference type="PANTHER" id="PTHR22930:SF85">
    <property type="entry name" value="GH03217P-RELATED"/>
    <property type="match status" value="1"/>
</dbReference>
<dbReference type="OrthoDB" id="2668416at2759"/>
<dbReference type="GO" id="GO:0004518">
    <property type="term" value="F:nuclease activity"/>
    <property type="evidence" value="ECO:0007669"/>
    <property type="project" value="UniProtKB-KW"/>
</dbReference>
<dbReference type="Pfam" id="PF13359">
    <property type="entry name" value="DDE_Tnp_4"/>
    <property type="match status" value="1"/>
</dbReference>
<comment type="cofactor">
    <cofactor evidence="1">
        <name>a divalent metal cation</name>
        <dbReference type="ChEBI" id="CHEBI:60240"/>
    </cofactor>
</comment>
<evidence type="ECO:0000313" key="9">
    <source>
        <dbReference type="EMBL" id="CAG5085154.1"/>
    </source>
</evidence>
<organism evidence="9 10">
    <name type="scientific">Cotesia congregata</name>
    <name type="common">Parasitoid wasp</name>
    <name type="synonym">Apanteles congregatus</name>
    <dbReference type="NCBI Taxonomy" id="51543"/>
    <lineage>
        <taxon>Eukaryota</taxon>
        <taxon>Metazoa</taxon>
        <taxon>Ecdysozoa</taxon>
        <taxon>Arthropoda</taxon>
        <taxon>Hexapoda</taxon>
        <taxon>Insecta</taxon>
        <taxon>Pterygota</taxon>
        <taxon>Neoptera</taxon>
        <taxon>Endopterygota</taxon>
        <taxon>Hymenoptera</taxon>
        <taxon>Apocrita</taxon>
        <taxon>Ichneumonoidea</taxon>
        <taxon>Braconidae</taxon>
        <taxon>Microgastrinae</taxon>
        <taxon>Cotesia</taxon>
    </lineage>
</organism>
<dbReference type="GO" id="GO:0016787">
    <property type="term" value="F:hydrolase activity"/>
    <property type="evidence" value="ECO:0007669"/>
    <property type="project" value="UniProtKB-KW"/>
</dbReference>
<proteinExistence type="inferred from homology"/>
<sequence length="288" mass="33102">MKWSESKPRLQNFVEEVFQLLLIKNSNLTLALNFILDTIKPSLTRKISGSPMIPPEKQLFIAIWKMATPDSYRSIYQKFGVNSFVIKFTKSYIITSGFPKIISTIGGAHINIPTPHKHPESYVNRKGHHSIQLQVSISSHVSKQVVCDAQSKFIHFYGGHLGFVHDARVFRLLKVHVGDVAYLLHKHLLTPYRDNGHLSARQKNYNFCHSLEREAIKRAFGLLTKRFCSLLIVLEMNRTDSIPEYIIACCVLHNICLFKEDEFPIDEIIEENRNMNDINHNSQNSDIS</sequence>
<accession>A0A8J2HBL1</accession>
<evidence type="ECO:0000256" key="1">
    <source>
        <dbReference type="ARBA" id="ARBA00001968"/>
    </source>
</evidence>
<evidence type="ECO:0000256" key="5">
    <source>
        <dbReference type="ARBA" id="ARBA00022723"/>
    </source>
</evidence>
<dbReference type="AlphaFoldDB" id="A0A8J2HBL1"/>
<dbReference type="PANTHER" id="PTHR22930">
    <property type="match status" value="1"/>
</dbReference>
<evidence type="ECO:0000256" key="7">
    <source>
        <dbReference type="ARBA" id="ARBA00023242"/>
    </source>
</evidence>
<comment type="subcellular location">
    <subcellularLocation>
        <location evidence="2">Nucleus</location>
    </subcellularLocation>
</comment>
<comment type="caution">
    <text evidence="9">The sequence shown here is derived from an EMBL/GenBank/DDBJ whole genome shotgun (WGS) entry which is preliminary data.</text>
</comment>
<evidence type="ECO:0000256" key="2">
    <source>
        <dbReference type="ARBA" id="ARBA00004123"/>
    </source>
</evidence>
<evidence type="ECO:0000256" key="6">
    <source>
        <dbReference type="ARBA" id="ARBA00022801"/>
    </source>
</evidence>
<feature type="domain" description="DDE Tnp4" evidence="8">
    <location>
        <begin position="106"/>
        <end position="254"/>
    </location>
</feature>
<dbReference type="InterPro" id="IPR027806">
    <property type="entry name" value="HARBI1_dom"/>
</dbReference>
<dbReference type="InterPro" id="IPR045249">
    <property type="entry name" value="HARBI1-like"/>
</dbReference>
<keyword evidence="5" id="KW-0479">Metal-binding</keyword>
<evidence type="ECO:0000259" key="8">
    <source>
        <dbReference type="Pfam" id="PF13359"/>
    </source>
</evidence>
<evidence type="ECO:0000256" key="3">
    <source>
        <dbReference type="ARBA" id="ARBA00006958"/>
    </source>
</evidence>
<keyword evidence="7" id="KW-0539">Nucleus</keyword>
<evidence type="ECO:0000313" key="10">
    <source>
        <dbReference type="Proteomes" id="UP000786811"/>
    </source>
</evidence>
<protein>
    <submittedName>
        <fullName evidence="9">Similar to harbi1: Putative nuclease HARBI1 (Danio rerio)</fullName>
    </submittedName>
</protein>
<comment type="similarity">
    <text evidence="3">Belongs to the HARBI1 family.</text>
</comment>
<dbReference type="GO" id="GO:0005634">
    <property type="term" value="C:nucleus"/>
    <property type="evidence" value="ECO:0007669"/>
    <property type="project" value="UniProtKB-SubCell"/>
</dbReference>
<dbReference type="Proteomes" id="UP000786811">
    <property type="component" value="Unassembled WGS sequence"/>
</dbReference>
<keyword evidence="4" id="KW-0540">Nuclease</keyword>
<keyword evidence="6" id="KW-0378">Hydrolase</keyword>